<reference evidence="4 5" key="1">
    <citation type="submission" date="2019-03" db="EMBL/GenBank/DDBJ databases">
        <title>Genomic Encyclopedia of Type Strains, Phase IV (KMG-IV): sequencing the most valuable type-strain genomes for metagenomic binning, comparative biology and taxonomic classification.</title>
        <authorList>
            <person name="Goeker M."/>
        </authorList>
    </citation>
    <scope>NUCLEOTIDE SEQUENCE [LARGE SCALE GENOMIC DNA]</scope>
    <source>
        <strain evidence="4 5">DSM 100013</strain>
    </source>
</reference>
<keyword evidence="3 4" id="KW-0132">Cell division</keyword>
<evidence type="ECO:0000313" key="4">
    <source>
        <dbReference type="EMBL" id="TCP99078.1"/>
    </source>
</evidence>
<keyword evidence="5" id="KW-1185">Reference proteome</keyword>
<keyword evidence="3" id="KW-0131">Cell cycle</keyword>
<dbReference type="EMBL" id="SLYC01000036">
    <property type="protein sequence ID" value="TCP99078.1"/>
    <property type="molecule type" value="Genomic_DNA"/>
</dbReference>
<dbReference type="InterPro" id="IPR005527">
    <property type="entry name" value="MinE"/>
</dbReference>
<evidence type="ECO:0000313" key="5">
    <source>
        <dbReference type="Proteomes" id="UP000295504"/>
    </source>
</evidence>
<dbReference type="RefSeq" id="WP_132849212.1">
    <property type="nucleotide sequence ID" value="NZ_CP058648.1"/>
</dbReference>
<dbReference type="GO" id="GO:0051301">
    <property type="term" value="P:cell division"/>
    <property type="evidence" value="ECO:0007669"/>
    <property type="project" value="UniProtKB-KW"/>
</dbReference>
<comment type="similarity">
    <text evidence="1 3">Belongs to the MinE family.</text>
</comment>
<evidence type="ECO:0000256" key="1">
    <source>
        <dbReference type="ARBA" id="ARBA00008168"/>
    </source>
</evidence>
<evidence type="ECO:0000256" key="2">
    <source>
        <dbReference type="ARBA" id="ARBA00025265"/>
    </source>
</evidence>
<gene>
    <name evidence="3" type="primary">minE</name>
    <name evidence="4" type="ORF">EDD79_10366</name>
</gene>
<dbReference type="Proteomes" id="UP000295504">
    <property type="component" value="Unassembled WGS sequence"/>
</dbReference>
<dbReference type="Pfam" id="PF03776">
    <property type="entry name" value="MinE"/>
    <property type="match status" value="1"/>
</dbReference>
<dbReference type="OrthoDB" id="9796578at2"/>
<comment type="caution">
    <text evidence="4">The sequence shown here is derived from an EMBL/GenBank/DDBJ whole genome shotgun (WGS) entry which is preliminary data.</text>
</comment>
<dbReference type="HAMAP" id="MF_00262">
    <property type="entry name" value="MinE"/>
    <property type="match status" value="1"/>
</dbReference>
<dbReference type="SUPFAM" id="SSF55229">
    <property type="entry name" value="Cell division protein MinE topological specificity domain"/>
    <property type="match status" value="1"/>
</dbReference>
<organism evidence="4 5">
    <name type="scientific">Serpentinicella alkaliphila</name>
    <dbReference type="NCBI Taxonomy" id="1734049"/>
    <lineage>
        <taxon>Bacteria</taxon>
        <taxon>Bacillati</taxon>
        <taxon>Bacillota</taxon>
        <taxon>Clostridia</taxon>
        <taxon>Peptostreptococcales</taxon>
        <taxon>Natronincolaceae</taxon>
        <taxon>Serpentinicella</taxon>
    </lineage>
</organism>
<name>A0A4R2TNU8_9FIRM</name>
<dbReference type="Gene3D" id="3.30.1070.10">
    <property type="entry name" value="Cell division topological specificity factor MinE"/>
    <property type="match status" value="1"/>
</dbReference>
<dbReference type="AlphaFoldDB" id="A0A4R2TNU8"/>
<sequence length="98" mass="11026">MDIFKLFSSPKSSGSGTSNVAKERLKLVLVHDRTNCSPHFLDMVKDDILKVISDYMEIDEAGLEIKLTKTKRDYDDATIPALVANIPIKKMKDRSLVD</sequence>
<dbReference type="InterPro" id="IPR036707">
    <property type="entry name" value="MinE_sf"/>
</dbReference>
<protein>
    <recommendedName>
        <fullName evidence="3">Cell division topological specificity factor</fullName>
    </recommendedName>
</protein>
<evidence type="ECO:0000256" key="3">
    <source>
        <dbReference type="HAMAP-Rule" id="MF_00262"/>
    </source>
</evidence>
<dbReference type="GO" id="GO:0032955">
    <property type="term" value="P:regulation of division septum assembly"/>
    <property type="evidence" value="ECO:0007669"/>
    <property type="project" value="InterPro"/>
</dbReference>
<dbReference type="NCBIfam" id="TIGR01215">
    <property type="entry name" value="minE"/>
    <property type="match status" value="1"/>
</dbReference>
<accession>A0A4R2TNU8</accession>
<proteinExistence type="inferred from homology"/>
<comment type="function">
    <text evidence="2 3">Prevents the cell division inhibition by proteins MinC and MinD at internal division sites while permitting inhibition at polar sites. This ensures cell division at the proper site by restricting the formation of a division septum at the midpoint of the long axis of the cell.</text>
</comment>